<gene>
    <name evidence="1" type="ORF">POSPLADRAFT_1136979</name>
</gene>
<dbReference type="Proteomes" id="UP000194127">
    <property type="component" value="Unassembled WGS sequence"/>
</dbReference>
<dbReference type="InterPro" id="IPR032675">
    <property type="entry name" value="LRR_dom_sf"/>
</dbReference>
<proteinExistence type="predicted"/>
<keyword evidence="2" id="KW-1185">Reference proteome</keyword>
<protein>
    <recommendedName>
        <fullName evidence="3">F-box domain-containing protein</fullName>
    </recommendedName>
</protein>
<dbReference type="AlphaFoldDB" id="A0A1X6N5D7"/>
<evidence type="ECO:0000313" key="2">
    <source>
        <dbReference type="Proteomes" id="UP000194127"/>
    </source>
</evidence>
<accession>A0A1X6N5D7</accession>
<dbReference type="RefSeq" id="XP_024340618.1">
    <property type="nucleotide sequence ID" value="XM_024484747.1"/>
</dbReference>
<dbReference type="EMBL" id="KZ110594">
    <property type="protein sequence ID" value="OSX63824.1"/>
    <property type="molecule type" value="Genomic_DNA"/>
</dbReference>
<dbReference type="STRING" id="670580.A0A1X6N5D7"/>
<name>A0A1X6N5D7_9APHY</name>
<dbReference type="Gene3D" id="3.80.10.10">
    <property type="entry name" value="Ribonuclease Inhibitor"/>
    <property type="match status" value="1"/>
</dbReference>
<evidence type="ECO:0000313" key="1">
    <source>
        <dbReference type="EMBL" id="OSX63824.1"/>
    </source>
</evidence>
<evidence type="ECO:0008006" key="3">
    <source>
        <dbReference type="Google" id="ProtNLM"/>
    </source>
</evidence>
<organism evidence="1 2">
    <name type="scientific">Postia placenta MAD-698-R-SB12</name>
    <dbReference type="NCBI Taxonomy" id="670580"/>
    <lineage>
        <taxon>Eukaryota</taxon>
        <taxon>Fungi</taxon>
        <taxon>Dikarya</taxon>
        <taxon>Basidiomycota</taxon>
        <taxon>Agaricomycotina</taxon>
        <taxon>Agaricomycetes</taxon>
        <taxon>Polyporales</taxon>
        <taxon>Adustoporiaceae</taxon>
        <taxon>Rhodonia</taxon>
    </lineage>
</organism>
<dbReference type="OrthoDB" id="2780918at2759"/>
<dbReference type="SUPFAM" id="SSF52047">
    <property type="entry name" value="RNI-like"/>
    <property type="match status" value="1"/>
</dbReference>
<sequence length="660" mass="73428">PQASAPDQRGLLGLNEDVLSHIVSDLPARDALNLSVTAHGIHLIAKRHALSVVTTRSNAAIVRICTYMLGDIPGRLHYVRELTINVDFATSTVERSPIVTRSEGSVWNERHSDEPAVRILVPLLENAINLRSLSLSPMDILLHEQPRIGPAISAITQLRYLDLQCLMDDAETCRMLEEMRSRPEEVGLSVYYHPKSINNILSSIRGMQTIKSLTLSPDGVAASCDDLDDCLRWPSVSTLTIRRSCLPITLAARVFPNVRKLQVASPYRDPEGASWSSLDYLDAPVLFLRDWSLPCAVHHISVHSDSGHCDSDIYHGFKSDFAGHIVRILRETRPKVLSLPVLPWPDFNRAFWTDVAKAVPSLRSLEVELCIFQDETDLIPRLIRYMLKRSQGALSAIIGSIDSLVHIRISVRCSLMREITYPIRFPTIPDPFIPTVLEADQMASALIEHIPSLRYVTFLSTYSTSGISLSWKIGYSEDRCSLVPIPRHVAEDVKARIHALDFDPEVDLNGKETGPWLLTYDHAWSIAVGAQTARDMIRPPTNTQKDSEVQVAASCAEDDIAKPVKSSVRSKIWSHLQRGGDIVRVSDTGVTMWEIRIRWRLATRVTVCSIRVPLSGPAFGTPGSEASSKFRNLGYNDQYECTPDSWTSSPWTPLGVSASG</sequence>
<reference evidence="1 2" key="1">
    <citation type="submission" date="2017-04" db="EMBL/GenBank/DDBJ databases">
        <title>Genome Sequence of the Model Brown-Rot Fungus Postia placenta SB12.</title>
        <authorList>
            <consortium name="DOE Joint Genome Institute"/>
            <person name="Gaskell J."/>
            <person name="Kersten P."/>
            <person name="Larrondo L.F."/>
            <person name="Canessa P."/>
            <person name="Martinez D."/>
            <person name="Hibbett D."/>
            <person name="Schmoll M."/>
            <person name="Kubicek C.P."/>
            <person name="Martinez A.T."/>
            <person name="Yadav J."/>
            <person name="Master E."/>
            <person name="Magnuson J.K."/>
            <person name="James T."/>
            <person name="Yaver D."/>
            <person name="Berka R."/>
            <person name="Labutti K."/>
            <person name="Lipzen A."/>
            <person name="Aerts A."/>
            <person name="Barry K."/>
            <person name="Henrissat B."/>
            <person name="Blanchette R."/>
            <person name="Grigoriev I."/>
            <person name="Cullen D."/>
        </authorList>
    </citation>
    <scope>NUCLEOTIDE SEQUENCE [LARGE SCALE GENOMIC DNA]</scope>
    <source>
        <strain evidence="1 2">MAD-698-R-SB12</strain>
    </source>
</reference>
<feature type="non-terminal residue" evidence="1">
    <location>
        <position position="1"/>
    </location>
</feature>
<dbReference type="GeneID" id="36329696"/>